<evidence type="ECO:0000256" key="6">
    <source>
        <dbReference type="SAM" id="Phobius"/>
    </source>
</evidence>
<evidence type="ECO:0000313" key="8">
    <source>
        <dbReference type="Proteomes" id="UP000193200"/>
    </source>
</evidence>
<feature type="transmembrane region" description="Helical" evidence="6">
    <location>
        <begin position="51"/>
        <end position="70"/>
    </location>
</feature>
<dbReference type="PANTHER" id="PTHR42893:SF46">
    <property type="entry name" value="PROTEIN DETOXIFICATION 44, CHLOROPLASTIC"/>
    <property type="match status" value="1"/>
</dbReference>
<evidence type="ECO:0000313" key="7">
    <source>
        <dbReference type="EMBL" id="SLN43398.1"/>
    </source>
</evidence>
<sequence>MREPIATPGRASRRDYWNVWLIAWPVILSNSTVPLLGAVDTAVMGHLPEARYMGAVTLGATIFSLIYWGFGFLRMGTTGMIAQADGAGDGDEMRAALGRALLIAFAVGLAILALQLPILWLALWIYPASAGVEELTAGYFLVRVWSAPAVLANYCFLGVFIGLSRTRAALGLQVWTNGVNIALDLLFVVGFGWDVKGVALATVIADWSAMLIGGWMVLRMVRGETTGIDWRRIFEPTALRRTFSVNGDIFIRTLCLTAGFAYFNAESARFGDVVLAANAVLMNFQHILAYGLDGFAFAAEGLIGRAIGRRDLAAYRVAVRATTVCAVAVAVLYALFYGLFGPLLIDLLTDIESVRGLARDYLPWVIVSPIISIWSFQLDGIFIGATQTRDMRNAMILSLAGLVVAILLAVPPLGNHGLWLALTLFMVVRAITLWRVYPRIGARIG</sequence>
<accession>A0A1Y5SLI7</accession>
<dbReference type="GO" id="GO:0015297">
    <property type="term" value="F:antiporter activity"/>
    <property type="evidence" value="ECO:0007669"/>
    <property type="project" value="InterPro"/>
</dbReference>
<keyword evidence="3 6" id="KW-0812">Transmembrane</keyword>
<dbReference type="CDD" id="cd13136">
    <property type="entry name" value="MATE_DinF_like"/>
    <property type="match status" value="1"/>
</dbReference>
<organism evidence="7 8">
    <name type="scientific">Oceanibacterium hippocampi</name>
    <dbReference type="NCBI Taxonomy" id="745714"/>
    <lineage>
        <taxon>Bacteria</taxon>
        <taxon>Pseudomonadati</taxon>
        <taxon>Pseudomonadota</taxon>
        <taxon>Alphaproteobacteria</taxon>
        <taxon>Sneathiellales</taxon>
        <taxon>Sneathiellaceae</taxon>
        <taxon>Oceanibacterium</taxon>
    </lineage>
</organism>
<gene>
    <name evidence="7" type="primary">dinF</name>
    <name evidence="7" type="ORF">OCH7691_01804</name>
</gene>
<evidence type="ECO:0000256" key="3">
    <source>
        <dbReference type="ARBA" id="ARBA00022692"/>
    </source>
</evidence>
<comment type="subcellular location">
    <subcellularLocation>
        <location evidence="1">Membrane</location>
        <topology evidence="1">Multi-pass membrane protein</topology>
    </subcellularLocation>
</comment>
<dbReference type="NCBIfam" id="TIGR00797">
    <property type="entry name" value="matE"/>
    <property type="match status" value="1"/>
</dbReference>
<feature type="transmembrane region" description="Helical" evidence="6">
    <location>
        <begin position="361"/>
        <end position="382"/>
    </location>
</feature>
<feature type="transmembrane region" description="Helical" evidence="6">
    <location>
        <begin position="417"/>
        <end position="437"/>
    </location>
</feature>
<protein>
    <submittedName>
        <fullName evidence="7">DNA-damage-inducible protein F</fullName>
    </submittedName>
</protein>
<dbReference type="InterPro" id="IPR044644">
    <property type="entry name" value="DinF-like"/>
</dbReference>
<name>A0A1Y5SLI7_9PROT</name>
<dbReference type="InParanoid" id="A0A1Y5SLI7"/>
<feature type="transmembrane region" description="Helical" evidence="6">
    <location>
        <begin position="101"/>
        <end position="126"/>
    </location>
</feature>
<proteinExistence type="inferred from homology"/>
<feature type="transmembrane region" description="Helical" evidence="6">
    <location>
        <begin position="21"/>
        <end position="39"/>
    </location>
</feature>
<dbReference type="InterPro" id="IPR002528">
    <property type="entry name" value="MATE_fam"/>
</dbReference>
<dbReference type="PANTHER" id="PTHR42893">
    <property type="entry name" value="PROTEIN DETOXIFICATION 44, CHLOROPLASTIC-RELATED"/>
    <property type="match status" value="1"/>
</dbReference>
<dbReference type="AlphaFoldDB" id="A0A1Y5SLI7"/>
<evidence type="ECO:0000256" key="4">
    <source>
        <dbReference type="ARBA" id="ARBA00022989"/>
    </source>
</evidence>
<dbReference type="Pfam" id="PF01554">
    <property type="entry name" value="MatE"/>
    <property type="match status" value="2"/>
</dbReference>
<dbReference type="FunCoup" id="A0A1Y5SLI7">
    <property type="interactions" value="99"/>
</dbReference>
<dbReference type="GO" id="GO:0005886">
    <property type="term" value="C:plasma membrane"/>
    <property type="evidence" value="ECO:0007669"/>
    <property type="project" value="TreeGrafter"/>
</dbReference>
<feature type="transmembrane region" description="Helical" evidence="6">
    <location>
        <begin position="138"/>
        <end position="162"/>
    </location>
</feature>
<keyword evidence="8" id="KW-1185">Reference proteome</keyword>
<evidence type="ECO:0000256" key="5">
    <source>
        <dbReference type="ARBA" id="ARBA00023136"/>
    </source>
</evidence>
<keyword evidence="5 6" id="KW-0472">Membrane</keyword>
<dbReference type="GO" id="GO:0042910">
    <property type="term" value="F:xenobiotic transmembrane transporter activity"/>
    <property type="evidence" value="ECO:0007669"/>
    <property type="project" value="InterPro"/>
</dbReference>
<comment type="similarity">
    <text evidence="2">Belongs to the multi antimicrobial extrusion (MATE) (TC 2.A.66.1) family.</text>
</comment>
<reference evidence="7 8" key="1">
    <citation type="submission" date="2017-03" db="EMBL/GenBank/DDBJ databases">
        <authorList>
            <person name="Afonso C.L."/>
            <person name="Miller P.J."/>
            <person name="Scott M.A."/>
            <person name="Spackman E."/>
            <person name="Goraichik I."/>
            <person name="Dimitrov K.M."/>
            <person name="Suarez D.L."/>
            <person name="Swayne D.E."/>
        </authorList>
    </citation>
    <scope>NUCLEOTIDE SEQUENCE [LARGE SCALE GENOMIC DNA]</scope>
    <source>
        <strain evidence="7 8">CECT 7691</strain>
    </source>
</reference>
<feature type="transmembrane region" description="Helical" evidence="6">
    <location>
        <begin position="174"/>
        <end position="193"/>
    </location>
</feature>
<evidence type="ECO:0000256" key="1">
    <source>
        <dbReference type="ARBA" id="ARBA00004141"/>
    </source>
</evidence>
<keyword evidence="4 6" id="KW-1133">Transmembrane helix</keyword>
<feature type="transmembrane region" description="Helical" evidence="6">
    <location>
        <begin position="199"/>
        <end position="218"/>
    </location>
</feature>
<dbReference type="EMBL" id="FWFR01000001">
    <property type="protein sequence ID" value="SLN43398.1"/>
    <property type="molecule type" value="Genomic_DNA"/>
</dbReference>
<feature type="transmembrane region" description="Helical" evidence="6">
    <location>
        <begin position="394"/>
        <end position="411"/>
    </location>
</feature>
<feature type="transmembrane region" description="Helical" evidence="6">
    <location>
        <begin position="317"/>
        <end position="341"/>
    </location>
</feature>
<dbReference type="RefSeq" id="WP_217807868.1">
    <property type="nucleotide sequence ID" value="NZ_FWFR01000001.1"/>
</dbReference>
<dbReference type="Proteomes" id="UP000193200">
    <property type="component" value="Unassembled WGS sequence"/>
</dbReference>
<evidence type="ECO:0000256" key="2">
    <source>
        <dbReference type="ARBA" id="ARBA00010199"/>
    </source>
</evidence>